<evidence type="ECO:0000259" key="2">
    <source>
        <dbReference type="SMART" id="SM00869"/>
    </source>
</evidence>
<dbReference type="SMART" id="SM00869">
    <property type="entry name" value="Autotransporter"/>
    <property type="match status" value="1"/>
</dbReference>
<feature type="domain" description="Autotransporter" evidence="2">
    <location>
        <begin position="409"/>
        <end position="669"/>
    </location>
</feature>
<comment type="caution">
    <text evidence="3">The sequence shown here is derived from an EMBL/GenBank/DDBJ whole genome shotgun (WGS) entry which is preliminary data.</text>
</comment>
<gene>
    <name evidence="3" type="ORF">HMPREF2086_01637</name>
</gene>
<dbReference type="AlphaFoldDB" id="V8C5Z4"/>
<keyword evidence="4" id="KW-1185">Reference proteome</keyword>
<protein>
    <recommendedName>
        <fullName evidence="2">Autotransporter domain-containing protein</fullName>
    </recommendedName>
</protein>
<name>V8C5Z4_9HELI</name>
<dbReference type="SUPFAM" id="SSF103515">
    <property type="entry name" value="Autotransporter"/>
    <property type="match status" value="1"/>
</dbReference>
<dbReference type="EMBL" id="AZJI01000007">
    <property type="protein sequence ID" value="ETD22838.1"/>
    <property type="molecule type" value="Genomic_DNA"/>
</dbReference>
<reference evidence="3 4" key="1">
    <citation type="journal article" date="2014" name="Genome Announc.">
        <title>Draft genome sequences of six enterohepatic helicobacter species isolated from humans and one from rhesus macaques.</title>
        <authorList>
            <person name="Shen Z."/>
            <person name="Sheh A."/>
            <person name="Young S.K."/>
            <person name="Abouelliel A."/>
            <person name="Ward D.V."/>
            <person name="Earl A.M."/>
            <person name="Fox J.G."/>
        </authorList>
    </citation>
    <scope>NUCLEOTIDE SEQUENCE [LARGE SCALE GENOMIC DNA]</scope>
    <source>
        <strain evidence="3 4">MIT 99-5501</strain>
    </source>
</reference>
<dbReference type="HOGENOM" id="CLU_012869_0_0_7"/>
<accession>V8C5Z4</accession>
<dbReference type="InterPro" id="IPR005546">
    <property type="entry name" value="Autotransporte_beta"/>
</dbReference>
<sequence length="686" mass="74916">MESITLKRQQRPNTIQYFTGRFGGFNFRSGTTQSFTIEQDGELNSGFAGSGGLTQGFESGASLIVQSPATINTMTNSGTIRTKTLIYGTINTLEQKGGLINDLDIQSGGKINTLNLSGGSIPTLSISSRGTLNTLTISGGALGNLNINADGSLNTLTVSGGTFQNLNLNGGSLGHISGNGTIQNLNLNNFSIRLASTASTWNQANDTDYTKKEHLYVDSTGPAITNVNGSVVVSLAQGGERDKTYNYNSIVTNSKGNGKFNSRNVLAAPGLNIIHNRDGGVGFSLSPDVTTSYGAAILKNITLSFMRRATMTQNILDSMTTKSFRANYKAEQDTEYKMLKDDMARLTNRSSKYSKQQKRDQKQLDKMRDKLAKNTLRQSKGVNLTKGYNTYELIDQLDRMFISYERERNTRAFILPYGAHSATLGDSTSATTEWAGGAIVGIQKNLQGKGVFGGYLGYEFSNLDNKLTATNINIQTNSLQVGANLFKTYPFSSKPAEWYLKSSLHASLEMPHLSFIALGATQNFKPLAYSLGADIRGGITHFFVKKNSYISPEVGLSYDMLSLDGFRIESTNESYGRHFWHFPQLMASVKYYKSWKNTFKTSATIGAKYNILHNLNKASFSYAGNNDTAVIPLPPLYANLDLSAIWVLQKNSELSLNYTGVFFAGFSSQASSGVSTAFSLRFAHWF</sequence>
<dbReference type="InterPro" id="IPR036709">
    <property type="entry name" value="Autotransporte_beta_dom_sf"/>
</dbReference>
<evidence type="ECO:0000256" key="1">
    <source>
        <dbReference type="SAM" id="Coils"/>
    </source>
</evidence>
<evidence type="ECO:0000313" key="4">
    <source>
        <dbReference type="Proteomes" id="UP000018731"/>
    </source>
</evidence>
<feature type="coiled-coil region" evidence="1">
    <location>
        <begin position="329"/>
        <end position="356"/>
    </location>
</feature>
<keyword evidence="1" id="KW-0175">Coiled coil</keyword>
<dbReference type="STRING" id="1357400.HMPREF2086_01637"/>
<organism evidence="3 4">
    <name type="scientific">Helicobacter macacae MIT 99-5501</name>
    <dbReference type="NCBI Taxonomy" id="1357400"/>
    <lineage>
        <taxon>Bacteria</taxon>
        <taxon>Pseudomonadati</taxon>
        <taxon>Campylobacterota</taxon>
        <taxon>Epsilonproteobacteria</taxon>
        <taxon>Campylobacterales</taxon>
        <taxon>Helicobacteraceae</taxon>
        <taxon>Helicobacter</taxon>
    </lineage>
</organism>
<dbReference type="Gene3D" id="2.40.128.130">
    <property type="entry name" value="Autotransporter beta-domain"/>
    <property type="match status" value="1"/>
</dbReference>
<proteinExistence type="predicted"/>
<dbReference type="PATRIC" id="fig|1357400.3.peg.2199"/>
<dbReference type="Proteomes" id="UP000018731">
    <property type="component" value="Unassembled WGS sequence"/>
</dbReference>
<evidence type="ECO:0000313" key="3">
    <source>
        <dbReference type="EMBL" id="ETD22838.1"/>
    </source>
</evidence>